<evidence type="ECO:0000256" key="1">
    <source>
        <dbReference type="SAM" id="Phobius"/>
    </source>
</evidence>
<evidence type="ECO:0000313" key="3">
    <source>
        <dbReference type="Proteomes" id="UP000601361"/>
    </source>
</evidence>
<organism evidence="2 3">
    <name type="scientific">Hymenobacter glacieicola</name>
    <dbReference type="NCBI Taxonomy" id="1562124"/>
    <lineage>
        <taxon>Bacteria</taxon>
        <taxon>Pseudomonadati</taxon>
        <taxon>Bacteroidota</taxon>
        <taxon>Cytophagia</taxon>
        <taxon>Cytophagales</taxon>
        <taxon>Hymenobacteraceae</taxon>
        <taxon>Hymenobacter</taxon>
    </lineage>
</organism>
<comment type="caution">
    <text evidence="2">The sequence shown here is derived from an EMBL/GenBank/DDBJ whole genome shotgun (WGS) entry which is preliminary data.</text>
</comment>
<sequence length="122" mass="13347">MQSKDRGFQNWGYVALGAAAFALFYFIKSLKGEDFIKLALGKKSDIVLSAMGAGNASPRILSRTGKIVSKKFDAGKPGPKQDSLTFRIILKGEKATATIRTRVIKQPSGEWKMVKSDTVYSN</sequence>
<dbReference type="Proteomes" id="UP000601361">
    <property type="component" value="Unassembled WGS sequence"/>
</dbReference>
<name>A0ABQ1WPH8_9BACT</name>
<protein>
    <recommendedName>
        <fullName evidence="4">DUF4878 domain-containing protein</fullName>
    </recommendedName>
</protein>
<accession>A0ABQ1WPH8</accession>
<reference evidence="3" key="1">
    <citation type="journal article" date="2019" name="Int. J. Syst. Evol. Microbiol.">
        <title>The Global Catalogue of Microorganisms (GCM) 10K type strain sequencing project: providing services to taxonomists for standard genome sequencing and annotation.</title>
        <authorList>
            <consortium name="The Broad Institute Genomics Platform"/>
            <consortium name="The Broad Institute Genome Sequencing Center for Infectious Disease"/>
            <person name="Wu L."/>
            <person name="Ma J."/>
        </authorList>
    </citation>
    <scope>NUCLEOTIDE SEQUENCE [LARGE SCALE GENOMIC DNA]</scope>
    <source>
        <strain evidence="3">CGMCC 1.12990</strain>
    </source>
</reference>
<proteinExistence type="predicted"/>
<feature type="transmembrane region" description="Helical" evidence="1">
    <location>
        <begin position="12"/>
        <end position="30"/>
    </location>
</feature>
<keyword evidence="1" id="KW-1133">Transmembrane helix</keyword>
<gene>
    <name evidence="2" type="ORF">GCM10011378_10740</name>
</gene>
<keyword evidence="1" id="KW-0812">Transmembrane</keyword>
<keyword evidence="1" id="KW-0472">Membrane</keyword>
<dbReference type="RefSeq" id="WP_188556776.1">
    <property type="nucleotide sequence ID" value="NZ_BMGS01000002.1"/>
</dbReference>
<dbReference type="EMBL" id="BMGS01000002">
    <property type="protein sequence ID" value="GGG36256.1"/>
    <property type="molecule type" value="Genomic_DNA"/>
</dbReference>
<evidence type="ECO:0000313" key="2">
    <source>
        <dbReference type="EMBL" id="GGG36256.1"/>
    </source>
</evidence>
<evidence type="ECO:0008006" key="4">
    <source>
        <dbReference type="Google" id="ProtNLM"/>
    </source>
</evidence>
<keyword evidence="3" id="KW-1185">Reference proteome</keyword>